<dbReference type="AlphaFoldDB" id="A0A9W9M7G6"/>
<keyword evidence="1 5" id="KW-0328">Glycosyltransferase</keyword>
<dbReference type="SMART" id="SM00292">
    <property type="entry name" value="BRCT"/>
    <property type="match status" value="1"/>
</dbReference>
<name>A0A9W9M7G6_9EURO</name>
<dbReference type="Pfam" id="PF00533">
    <property type="entry name" value="BRCT"/>
    <property type="match status" value="1"/>
</dbReference>
<evidence type="ECO:0000313" key="9">
    <source>
        <dbReference type="Proteomes" id="UP001150904"/>
    </source>
</evidence>
<dbReference type="GO" id="GO:0005730">
    <property type="term" value="C:nucleolus"/>
    <property type="evidence" value="ECO:0007669"/>
    <property type="project" value="TreeGrafter"/>
</dbReference>
<dbReference type="InterPro" id="IPR012317">
    <property type="entry name" value="Poly(ADP-ribose)pol_cat_dom"/>
</dbReference>
<dbReference type="GO" id="GO:0006302">
    <property type="term" value="P:double-strand break repair"/>
    <property type="evidence" value="ECO:0007669"/>
    <property type="project" value="TreeGrafter"/>
</dbReference>
<evidence type="ECO:0000256" key="1">
    <source>
        <dbReference type="ARBA" id="ARBA00022676"/>
    </source>
</evidence>
<evidence type="ECO:0000259" key="7">
    <source>
        <dbReference type="PROSITE" id="PS51059"/>
    </source>
</evidence>
<evidence type="ECO:0000313" key="8">
    <source>
        <dbReference type="EMBL" id="KAJ5191723.1"/>
    </source>
</evidence>
<protein>
    <recommendedName>
        <fullName evidence="5">Poly [ADP-ribose] polymerase</fullName>
        <shortName evidence="5">PARP</shortName>
        <ecNumber evidence="5">2.4.2.-</ecNumber>
    </recommendedName>
</protein>
<dbReference type="Gene3D" id="3.40.50.10190">
    <property type="entry name" value="BRCT domain"/>
    <property type="match status" value="1"/>
</dbReference>
<dbReference type="InterPro" id="IPR001357">
    <property type="entry name" value="BRCT_dom"/>
</dbReference>
<evidence type="ECO:0000256" key="3">
    <source>
        <dbReference type="ARBA" id="ARBA00023027"/>
    </source>
</evidence>
<comment type="catalytic activity">
    <reaction evidence="4">
        <text>NAD(+) + (ADP-D-ribosyl)n-acceptor = nicotinamide + (ADP-D-ribosyl)n+1-acceptor + H(+).</text>
        <dbReference type="EC" id="2.4.2.30"/>
    </reaction>
</comment>
<keyword evidence="3 5" id="KW-0520">NAD</keyword>
<dbReference type="PANTHER" id="PTHR10459">
    <property type="entry name" value="DNA LIGASE"/>
    <property type="match status" value="1"/>
</dbReference>
<dbReference type="Pfam" id="PF00644">
    <property type="entry name" value="PARP"/>
    <property type="match status" value="1"/>
</dbReference>
<sequence>MAMEGKGTAIEPLTTSFAGMIIGVSGKLPGKSHSQIKNAVEKLGGRFETLSISQCTHLITAKEHLTTQKAQEAIAKTDCELVSIEWFLKSLETGKAIDTTEFLLTTPKESKKRKANEDPEKNEVRFKKLKDVLLEAEGSTVWIDDEGVILDATLVKNVSQETPGEDTNIFDAVVHRMQIIFNVKTQMCHTWVWAPTSNPFLPNRQYSMGSGDLQSAQENFERTFEQHTGLSWSSRHNDPIKDRFIFIPCCYEDEAKFSPATLSKGIAQLTPTFPGSVINVLSMVFGPNNKVKNTLASLSKGRLKINSESVAEHTIRVGYALLNRICELSKNSAGYPSPVPDTAISLLSRCYFALMFANNRKIPTDSSWVERERELLQYLENVMALDSIVNSPLEISECNMLHLVHRRLQLPEIAPLDKNSKEYKTLAQYFEAIPPHKQAHWTYPTGKLIQILKLDNPGQAERLKTWTEQNKSMSGQRRLLWHGSHSANFIGILSQGLRVNADGRDIIGILGMGIYFSDFAGKHSVIAIASPEKKLC</sequence>
<dbReference type="RefSeq" id="XP_058304663.1">
    <property type="nucleotide sequence ID" value="XM_058457764.1"/>
</dbReference>
<dbReference type="Gene3D" id="3.90.228.10">
    <property type="match status" value="1"/>
</dbReference>
<dbReference type="InterPro" id="IPR050800">
    <property type="entry name" value="ARTD/PARP"/>
</dbReference>
<dbReference type="EC" id="2.4.2.-" evidence="5"/>
<keyword evidence="2 5" id="KW-0808">Transferase</keyword>
<dbReference type="OrthoDB" id="2017365at2759"/>
<dbReference type="Proteomes" id="UP001150904">
    <property type="component" value="Unassembled WGS sequence"/>
</dbReference>
<feature type="domain" description="PARP catalytic" evidence="7">
    <location>
        <begin position="399"/>
        <end position="536"/>
    </location>
</feature>
<comment type="caution">
    <text evidence="8">The sequence shown here is derived from an EMBL/GenBank/DDBJ whole genome shotgun (WGS) entry which is preliminary data.</text>
</comment>
<evidence type="ECO:0000256" key="4">
    <source>
        <dbReference type="ARBA" id="ARBA00033987"/>
    </source>
</evidence>
<dbReference type="PROSITE" id="PS51059">
    <property type="entry name" value="PARP_CATALYTIC"/>
    <property type="match status" value="1"/>
</dbReference>
<evidence type="ECO:0000256" key="5">
    <source>
        <dbReference type="RuleBase" id="RU362114"/>
    </source>
</evidence>
<dbReference type="InterPro" id="IPR036420">
    <property type="entry name" value="BRCT_dom_sf"/>
</dbReference>
<dbReference type="SUPFAM" id="SSF52113">
    <property type="entry name" value="BRCT domain"/>
    <property type="match status" value="1"/>
</dbReference>
<evidence type="ECO:0000256" key="2">
    <source>
        <dbReference type="ARBA" id="ARBA00022679"/>
    </source>
</evidence>
<evidence type="ECO:0000259" key="6">
    <source>
        <dbReference type="PROSITE" id="PS50172"/>
    </source>
</evidence>
<organism evidence="8 9">
    <name type="scientific">Penicillium cinerascens</name>
    <dbReference type="NCBI Taxonomy" id="70096"/>
    <lineage>
        <taxon>Eukaryota</taxon>
        <taxon>Fungi</taxon>
        <taxon>Dikarya</taxon>
        <taxon>Ascomycota</taxon>
        <taxon>Pezizomycotina</taxon>
        <taxon>Eurotiomycetes</taxon>
        <taxon>Eurotiomycetidae</taxon>
        <taxon>Eurotiales</taxon>
        <taxon>Aspergillaceae</taxon>
        <taxon>Penicillium</taxon>
    </lineage>
</organism>
<dbReference type="GeneID" id="83185065"/>
<dbReference type="GO" id="GO:0070212">
    <property type="term" value="P:protein poly-ADP-ribosylation"/>
    <property type="evidence" value="ECO:0007669"/>
    <property type="project" value="TreeGrafter"/>
</dbReference>
<dbReference type="GO" id="GO:1990404">
    <property type="term" value="F:NAD+-protein mono-ADP-ribosyltransferase activity"/>
    <property type="evidence" value="ECO:0007669"/>
    <property type="project" value="TreeGrafter"/>
</dbReference>
<dbReference type="EMBL" id="JAPQKR010000016">
    <property type="protein sequence ID" value="KAJ5191723.1"/>
    <property type="molecule type" value="Genomic_DNA"/>
</dbReference>
<keyword evidence="9" id="KW-1185">Reference proteome</keyword>
<dbReference type="GO" id="GO:0003950">
    <property type="term" value="F:NAD+ poly-ADP-ribosyltransferase activity"/>
    <property type="evidence" value="ECO:0007669"/>
    <property type="project" value="UniProtKB-UniRule"/>
</dbReference>
<dbReference type="PANTHER" id="PTHR10459:SF60">
    <property type="entry name" value="POLY [ADP-RIBOSE] POLYMERASE 2"/>
    <property type="match status" value="1"/>
</dbReference>
<gene>
    <name evidence="8" type="ORF">N7498_010708</name>
</gene>
<accession>A0A9W9M7G6</accession>
<dbReference type="PROSITE" id="PS50172">
    <property type="entry name" value="BRCT"/>
    <property type="match status" value="1"/>
</dbReference>
<reference evidence="8" key="2">
    <citation type="journal article" date="2023" name="IMA Fungus">
        <title>Comparative genomic study of the Penicillium genus elucidates a diverse pangenome and 15 lateral gene transfer events.</title>
        <authorList>
            <person name="Petersen C."/>
            <person name="Sorensen T."/>
            <person name="Nielsen M.R."/>
            <person name="Sondergaard T.E."/>
            <person name="Sorensen J.L."/>
            <person name="Fitzpatrick D.A."/>
            <person name="Frisvad J.C."/>
            <person name="Nielsen K.L."/>
        </authorList>
    </citation>
    <scope>NUCLEOTIDE SEQUENCE</scope>
    <source>
        <strain evidence="8">IBT 15544</strain>
    </source>
</reference>
<feature type="domain" description="BRCT" evidence="6">
    <location>
        <begin position="12"/>
        <end position="104"/>
    </location>
</feature>
<proteinExistence type="predicted"/>
<dbReference type="SUPFAM" id="SSF56399">
    <property type="entry name" value="ADP-ribosylation"/>
    <property type="match status" value="1"/>
</dbReference>
<reference evidence="8" key="1">
    <citation type="submission" date="2022-12" db="EMBL/GenBank/DDBJ databases">
        <authorList>
            <person name="Petersen C."/>
        </authorList>
    </citation>
    <scope>NUCLEOTIDE SEQUENCE</scope>
    <source>
        <strain evidence="8">IBT 15544</strain>
    </source>
</reference>